<dbReference type="OrthoDB" id="9803483at2"/>
<dbReference type="Gene3D" id="3.20.20.100">
    <property type="entry name" value="NADP-dependent oxidoreductase domain"/>
    <property type="match status" value="1"/>
</dbReference>
<dbReference type="Pfam" id="PF00248">
    <property type="entry name" value="Aldo_ket_red"/>
    <property type="match status" value="1"/>
</dbReference>
<evidence type="ECO:0000256" key="1">
    <source>
        <dbReference type="ARBA" id="ARBA00023002"/>
    </source>
</evidence>
<dbReference type="RefSeq" id="WP_011474535.1">
    <property type="nucleotide sequence ID" value="NC_007925.1"/>
</dbReference>
<dbReference type="SUPFAM" id="SSF51430">
    <property type="entry name" value="NAD(P)-linked oxidoreductase"/>
    <property type="match status" value="1"/>
</dbReference>
<sequence length="313" mass="34459">MEFRNLGGSGLRVSAVGLGCNNFGQRTDLDSARKVIHKAIDLGVTLFDTADTYANRGGSETVLGTVLGTRRKDIVLATKFAKPMSDDGTKQGAARRYIITAVEASLTRLKTDYIDLYQQHDFDALTPIEETLRALEDLIRAGKVRYIGHSNFPAWRIAEAEFVGRALGSNRFVSAQDEYSLLVRDIENDLLPAAQAYNLGLLPFFPLAGGMLTGKYQRGAPVPPDTRFGKTPYMRERYLTPKNLDIVERLQAFAQARGHTMLELAFSWLAGRPQVSSVIAGASTPEQVEQNVAALNWTLSAEEFAEIDKITQA</sequence>
<evidence type="ECO:0000313" key="3">
    <source>
        <dbReference type="EMBL" id="ABD89654.1"/>
    </source>
</evidence>
<accession>Q20YY2</accession>
<proteinExistence type="predicted"/>
<dbReference type="PANTHER" id="PTHR43364">
    <property type="entry name" value="NADH-SPECIFIC METHYLGLYOXAL REDUCTASE-RELATED"/>
    <property type="match status" value="1"/>
</dbReference>
<dbReference type="InterPro" id="IPR050523">
    <property type="entry name" value="AKR_Detox_Biosynth"/>
</dbReference>
<feature type="domain" description="NADP-dependent oxidoreductase" evidence="2">
    <location>
        <begin position="16"/>
        <end position="310"/>
    </location>
</feature>
<dbReference type="eggNOG" id="COG0667">
    <property type="taxonomic scope" value="Bacteria"/>
</dbReference>
<dbReference type="InterPro" id="IPR020471">
    <property type="entry name" value="AKR"/>
</dbReference>
<evidence type="ECO:0000259" key="2">
    <source>
        <dbReference type="Pfam" id="PF00248"/>
    </source>
</evidence>
<dbReference type="GO" id="GO:0016491">
    <property type="term" value="F:oxidoreductase activity"/>
    <property type="evidence" value="ECO:0007669"/>
    <property type="project" value="UniProtKB-KW"/>
</dbReference>
<organism evidence="3">
    <name type="scientific">Rhodopseudomonas palustris (strain BisB18)</name>
    <dbReference type="NCBI Taxonomy" id="316056"/>
    <lineage>
        <taxon>Bacteria</taxon>
        <taxon>Pseudomonadati</taxon>
        <taxon>Pseudomonadota</taxon>
        <taxon>Alphaproteobacteria</taxon>
        <taxon>Hyphomicrobiales</taxon>
        <taxon>Nitrobacteraceae</taxon>
        <taxon>Rhodopseudomonas</taxon>
    </lineage>
</organism>
<gene>
    <name evidence="3" type="ordered locus">RPC_4128</name>
</gene>
<dbReference type="InterPro" id="IPR036812">
    <property type="entry name" value="NAD(P)_OxRdtase_dom_sf"/>
</dbReference>
<dbReference type="EMBL" id="CP000301">
    <property type="protein sequence ID" value="ABD89654.1"/>
    <property type="molecule type" value="Genomic_DNA"/>
</dbReference>
<dbReference type="AlphaFoldDB" id="Q20YY2"/>
<dbReference type="InterPro" id="IPR023210">
    <property type="entry name" value="NADP_OxRdtase_dom"/>
</dbReference>
<dbReference type="HOGENOM" id="CLU_023205_2_0_5"/>
<dbReference type="FunFam" id="3.20.20.100:FF:000004">
    <property type="entry name" value="Oxidoreductase, aldo/keto reductase"/>
    <property type="match status" value="1"/>
</dbReference>
<dbReference type="STRING" id="316056.RPC_4128"/>
<dbReference type="PRINTS" id="PR00069">
    <property type="entry name" value="ALDKETRDTASE"/>
</dbReference>
<dbReference type="PANTHER" id="PTHR43364:SF4">
    <property type="entry name" value="NAD(P)-LINKED OXIDOREDUCTASE SUPERFAMILY PROTEIN"/>
    <property type="match status" value="1"/>
</dbReference>
<protein>
    <submittedName>
        <fullName evidence="3">Aldo/keto reductase</fullName>
    </submittedName>
</protein>
<name>Q20YY2_RHOPB</name>
<dbReference type="GO" id="GO:0005829">
    <property type="term" value="C:cytosol"/>
    <property type="evidence" value="ECO:0007669"/>
    <property type="project" value="UniProtKB-ARBA"/>
</dbReference>
<keyword evidence="1" id="KW-0560">Oxidoreductase</keyword>
<dbReference type="KEGG" id="rpc:RPC_4128"/>
<reference evidence="3" key="1">
    <citation type="submission" date="2006-03" db="EMBL/GenBank/DDBJ databases">
        <title>Complete sequence of Rhodopseudomonas palustris BisB18.</title>
        <authorList>
            <consortium name="US DOE Joint Genome Institute"/>
            <person name="Copeland A."/>
            <person name="Lucas S."/>
            <person name="Lapidus A."/>
            <person name="Barry K."/>
            <person name="Detter J.C."/>
            <person name="Glavina del Rio T."/>
            <person name="Hammon N."/>
            <person name="Israni S."/>
            <person name="Dalin E."/>
            <person name="Tice H."/>
            <person name="Pitluck S."/>
            <person name="Chain P."/>
            <person name="Malfatti S."/>
            <person name="Shin M."/>
            <person name="Vergez L."/>
            <person name="Schmutz J."/>
            <person name="Larimer F."/>
            <person name="Land M."/>
            <person name="Hauser L."/>
            <person name="Pelletier D.A."/>
            <person name="Kyrpides N."/>
            <person name="Anderson I."/>
            <person name="Oda Y."/>
            <person name="Harwood C.S."/>
            <person name="Richardson P."/>
        </authorList>
    </citation>
    <scope>NUCLEOTIDE SEQUENCE [LARGE SCALE GENOMIC DNA]</scope>
    <source>
        <strain evidence="3">BisB18</strain>
    </source>
</reference>